<dbReference type="AlphaFoldDB" id="A0A918DPU5"/>
<dbReference type="InterPro" id="IPR051010">
    <property type="entry name" value="BCAA_transport"/>
</dbReference>
<dbReference type="Gene3D" id="3.40.50.2300">
    <property type="match status" value="2"/>
</dbReference>
<proteinExistence type="inferred from homology"/>
<reference evidence="4 5" key="1">
    <citation type="journal article" date="2014" name="Int. J. Syst. Evol. Microbiol.">
        <title>Complete genome sequence of Corynebacterium casei LMG S-19264T (=DSM 44701T), isolated from a smear-ripened cheese.</title>
        <authorList>
            <consortium name="US DOE Joint Genome Institute (JGI-PGF)"/>
            <person name="Walter F."/>
            <person name="Albersmeier A."/>
            <person name="Kalinowski J."/>
            <person name="Ruckert C."/>
        </authorList>
    </citation>
    <scope>NUCLEOTIDE SEQUENCE [LARGE SCALE GENOMIC DNA]</scope>
    <source>
        <strain evidence="4 5">CGMCC 1.7286</strain>
    </source>
</reference>
<evidence type="ECO:0000256" key="1">
    <source>
        <dbReference type="ARBA" id="ARBA00010062"/>
    </source>
</evidence>
<dbReference type="SUPFAM" id="SSF53822">
    <property type="entry name" value="Periplasmic binding protein-like I"/>
    <property type="match status" value="1"/>
</dbReference>
<gene>
    <name evidence="4" type="ORF">GCM10011348_12550</name>
</gene>
<dbReference type="Pfam" id="PF13458">
    <property type="entry name" value="Peripla_BP_6"/>
    <property type="match status" value="1"/>
</dbReference>
<evidence type="ECO:0000313" key="5">
    <source>
        <dbReference type="Proteomes" id="UP000599578"/>
    </source>
</evidence>
<organism evidence="4 5">
    <name type="scientific">Marinobacterium nitratireducens</name>
    <dbReference type="NCBI Taxonomy" id="518897"/>
    <lineage>
        <taxon>Bacteria</taxon>
        <taxon>Pseudomonadati</taxon>
        <taxon>Pseudomonadota</taxon>
        <taxon>Gammaproteobacteria</taxon>
        <taxon>Oceanospirillales</taxon>
        <taxon>Oceanospirillaceae</taxon>
        <taxon>Marinobacterium</taxon>
    </lineage>
</organism>
<feature type="domain" description="Leucine-binding protein" evidence="3">
    <location>
        <begin position="51"/>
        <end position="384"/>
    </location>
</feature>
<keyword evidence="2" id="KW-0732">Signal</keyword>
<comment type="similarity">
    <text evidence="1">Belongs to the leucine-binding protein family.</text>
</comment>
<dbReference type="InterPro" id="IPR028081">
    <property type="entry name" value="Leu-bd"/>
</dbReference>
<name>A0A918DPU5_9GAMM</name>
<dbReference type="PROSITE" id="PS51318">
    <property type="entry name" value="TAT"/>
    <property type="match status" value="1"/>
</dbReference>
<comment type="caution">
    <text evidence="4">The sequence shown here is derived from an EMBL/GenBank/DDBJ whole genome shotgun (WGS) entry which is preliminary data.</text>
</comment>
<accession>A0A918DPU5</accession>
<dbReference type="EMBL" id="BMLT01000003">
    <property type="protein sequence ID" value="GGO79099.1"/>
    <property type="molecule type" value="Genomic_DNA"/>
</dbReference>
<dbReference type="InterPro" id="IPR028082">
    <property type="entry name" value="Peripla_BP_I"/>
</dbReference>
<protein>
    <recommendedName>
        <fullName evidence="3">Leucine-binding protein domain-containing protein</fullName>
    </recommendedName>
</protein>
<evidence type="ECO:0000313" key="4">
    <source>
        <dbReference type="EMBL" id="GGO79099.1"/>
    </source>
</evidence>
<keyword evidence="5" id="KW-1185">Reference proteome</keyword>
<dbReference type="Proteomes" id="UP000599578">
    <property type="component" value="Unassembled WGS sequence"/>
</dbReference>
<sequence>MGNKGEVECRSCAGARSPGRRRLLTSSGLLVASALLPGVRRVATAEAPTALRIGVMGPFGGPASGTGRDIRQGIEMALDDAGAEGELPLLIDGRQRRIEPVWIDSRSDPVIAADAVGDVLARGEVELMFGGWHTAVALAVMEVEADLGMVHLGNVASGQAIADRLNADPVRYGGWFKGWPSPARLIPQYLEPLSHFRRQGLWRPASLRAAIVVEDTPWGESWGEAMAATLRRLDFEVQVADPVGLEQTDYRRILRHFRQQEVSFLAMTNSGNVAASSFVRQFREEALAALLVADSLRGSSDWYRRTGEASNYAICMDSAMPIALWQRWWVRRYQARYGQYPNIVAAGLHYDYMRMSIRALNAAASLDRERLIRTVHRTAYRGIWNLYRYARQPGAHAVSVNEVMTGRFMEGFYFPMVQLFDGESKIVWPLRYADMRFAAPPWTAAFD</sequence>
<dbReference type="RefSeq" id="WP_188859569.1">
    <property type="nucleotide sequence ID" value="NZ_BMLT01000003.1"/>
</dbReference>
<evidence type="ECO:0000259" key="3">
    <source>
        <dbReference type="Pfam" id="PF13458"/>
    </source>
</evidence>
<dbReference type="InterPro" id="IPR006311">
    <property type="entry name" value="TAT_signal"/>
</dbReference>
<dbReference type="PANTHER" id="PTHR30483">
    <property type="entry name" value="LEUCINE-SPECIFIC-BINDING PROTEIN"/>
    <property type="match status" value="1"/>
</dbReference>
<evidence type="ECO:0000256" key="2">
    <source>
        <dbReference type="ARBA" id="ARBA00022729"/>
    </source>
</evidence>
<dbReference type="PANTHER" id="PTHR30483:SF6">
    <property type="entry name" value="PERIPLASMIC BINDING PROTEIN OF ABC TRANSPORTER FOR NATURAL AMINO ACIDS"/>
    <property type="match status" value="1"/>
</dbReference>